<feature type="region of interest" description="Disordered" evidence="3">
    <location>
        <begin position="274"/>
        <end position="296"/>
    </location>
</feature>
<dbReference type="GO" id="GO:0016405">
    <property type="term" value="F:CoA-ligase activity"/>
    <property type="evidence" value="ECO:0007669"/>
    <property type="project" value="TreeGrafter"/>
</dbReference>
<dbReference type="Gene3D" id="3.40.50.980">
    <property type="match status" value="2"/>
</dbReference>
<dbReference type="InterPro" id="IPR020845">
    <property type="entry name" value="AMP-binding_CS"/>
</dbReference>
<evidence type="ECO:0000256" key="1">
    <source>
        <dbReference type="ARBA" id="ARBA00006432"/>
    </source>
</evidence>
<protein>
    <submittedName>
        <fullName evidence="5">AMP-binding enzyme C-terminal domain</fullName>
    </submittedName>
</protein>
<name>A0A8H7IBA6_9AGAM</name>
<evidence type="ECO:0000313" key="5">
    <source>
        <dbReference type="EMBL" id="KAF8755313.1"/>
    </source>
</evidence>
<dbReference type="Gene3D" id="2.30.38.10">
    <property type="entry name" value="Luciferase, Domain 3"/>
    <property type="match status" value="1"/>
</dbReference>
<sequence>MARIYKSQHPDYVIPRRSVVSNLFPTESPYDDSLPAFVEAATGLTLSRGDVKDLSFRIASGSGLRITLANSRTRLLNSLTSSKIPERAMCLFILHLGTLFKAFEILNVPANDAQKRVVIMSYGTLPIQGTEKFTQLDSLLRAGKLAAEERFDGELSNETVYLCYSSGTTGLSKGVETTHHNMNTVLTICRPAFPGMIPGKDAMLGILPFYHIYGCVKLVHYPFTVGVPVVISPPFNPDEFCSYIQKYKISGALIVPPVLVVLASHQQSINTTSPRFVSSFQAPRPSEQNSKPADEPHVHAAPITWAEQKVGSAGELLPNLEARLVTEDGTDAKEGEPGEFWLRGPSVMKGYFNNPTATANAITPDGGSKQAILRVPSAPCRSGERPFDPSDIVDVGVIGVHSEEQATELPRAYVVHRAGYNSFKSQAERDAFENKSKHGSRLELPSTSFCAAGSR</sequence>
<dbReference type="EMBL" id="JACYCF010000009">
    <property type="protein sequence ID" value="KAF8755313.1"/>
    <property type="molecule type" value="Genomic_DNA"/>
</dbReference>
<dbReference type="PANTHER" id="PTHR24096">
    <property type="entry name" value="LONG-CHAIN-FATTY-ACID--COA LIGASE"/>
    <property type="match status" value="1"/>
</dbReference>
<evidence type="ECO:0000256" key="2">
    <source>
        <dbReference type="ARBA" id="ARBA00022598"/>
    </source>
</evidence>
<organism evidence="5 6">
    <name type="scientific">Rhizoctonia solani</name>
    <dbReference type="NCBI Taxonomy" id="456999"/>
    <lineage>
        <taxon>Eukaryota</taxon>
        <taxon>Fungi</taxon>
        <taxon>Dikarya</taxon>
        <taxon>Basidiomycota</taxon>
        <taxon>Agaricomycotina</taxon>
        <taxon>Agaricomycetes</taxon>
        <taxon>Cantharellales</taxon>
        <taxon>Ceratobasidiaceae</taxon>
        <taxon>Rhizoctonia</taxon>
    </lineage>
</organism>
<gene>
    <name evidence="5" type="ORF">RHS01_05455</name>
</gene>
<feature type="domain" description="AMP-dependent synthetase/ligase" evidence="4">
    <location>
        <begin position="150"/>
        <end position="283"/>
    </location>
</feature>
<comment type="similarity">
    <text evidence="1">Belongs to the ATP-dependent AMP-binding enzyme family.</text>
</comment>
<proteinExistence type="inferred from homology"/>
<feature type="compositionally biased region" description="Polar residues" evidence="3">
    <location>
        <begin position="274"/>
        <end position="291"/>
    </location>
</feature>
<dbReference type="SUPFAM" id="SSF56801">
    <property type="entry name" value="Acetyl-CoA synthetase-like"/>
    <property type="match status" value="1"/>
</dbReference>
<dbReference type="InterPro" id="IPR000873">
    <property type="entry name" value="AMP-dep_synth/lig_dom"/>
</dbReference>
<reference evidence="5" key="1">
    <citation type="submission" date="2020-09" db="EMBL/GenBank/DDBJ databases">
        <title>Comparative genome analyses of four rice-infecting Rhizoctonia solani isolates reveal extensive enrichment of homogalacturonan modification genes.</title>
        <authorList>
            <person name="Lee D.-Y."/>
            <person name="Jeon J."/>
            <person name="Kim K.-T."/>
            <person name="Cheong K."/>
            <person name="Song H."/>
            <person name="Choi G."/>
            <person name="Ko J."/>
            <person name="Opiyo S.O."/>
            <person name="Zuo S."/>
            <person name="Madhav S."/>
            <person name="Lee Y.-H."/>
            <person name="Wang G.-L."/>
        </authorList>
    </citation>
    <scope>NUCLEOTIDE SEQUENCE</scope>
    <source>
        <strain evidence="5">AG1-IA B2</strain>
    </source>
</reference>
<evidence type="ECO:0000256" key="3">
    <source>
        <dbReference type="SAM" id="MobiDB-lite"/>
    </source>
</evidence>
<dbReference type="PANTHER" id="PTHR24096:SF149">
    <property type="entry name" value="AMP-BINDING DOMAIN-CONTAINING PROTEIN-RELATED"/>
    <property type="match status" value="1"/>
</dbReference>
<comment type="caution">
    <text evidence="5">The sequence shown here is derived from an EMBL/GenBank/DDBJ whole genome shotgun (WGS) entry which is preliminary data.</text>
</comment>
<feature type="domain" description="AMP-dependent synthetase/ligase" evidence="4">
    <location>
        <begin position="302"/>
        <end position="352"/>
    </location>
</feature>
<accession>A0A8H7IBA6</accession>
<evidence type="ECO:0000259" key="4">
    <source>
        <dbReference type="Pfam" id="PF00501"/>
    </source>
</evidence>
<keyword evidence="2" id="KW-0436">Ligase</keyword>
<dbReference type="Proteomes" id="UP000614334">
    <property type="component" value="Unassembled WGS sequence"/>
</dbReference>
<evidence type="ECO:0000313" key="6">
    <source>
        <dbReference type="Proteomes" id="UP000614334"/>
    </source>
</evidence>
<dbReference type="PROSITE" id="PS00455">
    <property type="entry name" value="AMP_BINDING"/>
    <property type="match status" value="1"/>
</dbReference>
<dbReference type="Pfam" id="PF00501">
    <property type="entry name" value="AMP-binding"/>
    <property type="match status" value="2"/>
</dbReference>
<dbReference type="AlphaFoldDB" id="A0A8H7IBA6"/>